<name>A0A031WG72_CLODI</name>
<dbReference type="AlphaFoldDB" id="A0A031WG72"/>
<evidence type="ECO:0000256" key="7">
    <source>
        <dbReference type="PROSITE-ProRule" id="PRU00418"/>
    </source>
</evidence>
<protein>
    <submittedName>
        <fullName evidence="12">PTS system lichenan-specific transporter subunit IIA</fullName>
        <ecNumber evidence="12">2.7.1.-</ecNumber>
    </submittedName>
    <submittedName>
        <fullName evidence="9">PTS system, lichenan-specific IIA component</fullName>
    </submittedName>
    <submittedName>
        <fullName evidence="10">Phosphotransferase system (PTS) lichenan-specific enzyme IIA component</fullName>
    </submittedName>
</protein>
<evidence type="ECO:0000313" key="13">
    <source>
        <dbReference type="Proteomes" id="UP000411588"/>
    </source>
</evidence>
<feature type="active site" description="Tele-phosphohistidine intermediate" evidence="5">
    <location>
        <position position="77"/>
    </location>
</feature>
<dbReference type="RefSeq" id="WP_003435715.1">
    <property type="nucleotide sequence ID" value="NZ_BAABSG010000011.1"/>
</dbReference>
<dbReference type="InterPro" id="IPR036542">
    <property type="entry name" value="PTS_IIA_lac/cel_sf"/>
</dbReference>
<dbReference type="GO" id="GO:0016740">
    <property type="term" value="F:transferase activity"/>
    <property type="evidence" value="ECO:0007669"/>
    <property type="project" value="UniProtKB-KW"/>
</dbReference>
<dbReference type="PIRSF" id="PIRSF000699">
    <property type="entry name" value="PTS_IILac_III"/>
    <property type="match status" value="1"/>
</dbReference>
<dbReference type="SUPFAM" id="SSF46973">
    <property type="entry name" value="Enzyme IIa from lactose specific PTS, IIa-lac"/>
    <property type="match status" value="1"/>
</dbReference>
<dbReference type="PATRIC" id="fig|1496.1373.peg.3298"/>
<keyword evidence="8" id="KW-0175">Coiled coil</keyword>
<dbReference type="Proteomes" id="UP000411588">
    <property type="component" value="Unassembled WGS sequence"/>
</dbReference>
<evidence type="ECO:0000256" key="5">
    <source>
        <dbReference type="PIRSR" id="PIRSR000699-1"/>
    </source>
</evidence>
<evidence type="ECO:0000313" key="12">
    <source>
        <dbReference type="EMBL" id="VFD33991.1"/>
    </source>
</evidence>
<dbReference type="EMBL" id="LK932534">
    <property type="protein sequence ID" value="CDS90158.1"/>
    <property type="molecule type" value="Genomic_DNA"/>
</dbReference>
<evidence type="ECO:0000313" key="10">
    <source>
        <dbReference type="EMBL" id="CDS90355.1"/>
    </source>
</evidence>
<dbReference type="PANTHER" id="PTHR34382">
    <property type="entry name" value="PTS SYSTEM N,N'-DIACETYLCHITOBIOSE-SPECIFIC EIIA COMPONENT"/>
    <property type="match status" value="1"/>
</dbReference>
<evidence type="ECO:0000256" key="2">
    <source>
        <dbReference type="ARBA" id="ARBA00022597"/>
    </source>
</evidence>
<accession>A0A031WG72</accession>
<gene>
    <name evidence="9" type="primary">licA</name>
    <name evidence="11" type="ORF">BN1095_1300107</name>
    <name evidence="9" type="ORF">BN1096_790062</name>
    <name evidence="10" type="ORF">BN1097_790063</name>
    <name evidence="12" type="ORF">SAMEA1402399_02878</name>
</gene>
<keyword evidence="2" id="KW-0762">Sugar transport</keyword>
<evidence type="ECO:0000313" key="11">
    <source>
        <dbReference type="EMBL" id="CDS93247.1"/>
    </source>
</evidence>
<organism evidence="9">
    <name type="scientific">Clostridioides difficile</name>
    <name type="common">Peptoclostridium difficile</name>
    <dbReference type="NCBI Taxonomy" id="1496"/>
    <lineage>
        <taxon>Bacteria</taxon>
        <taxon>Bacillati</taxon>
        <taxon>Bacillota</taxon>
        <taxon>Clostridia</taxon>
        <taxon>Peptostreptococcales</taxon>
        <taxon>Peptostreptococcaceae</taxon>
        <taxon>Clostridioides</taxon>
    </lineage>
</organism>
<dbReference type="Gene3D" id="1.20.58.80">
    <property type="entry name" value="Phosphotransferase system, lactose/cellobiose-type IIA subunit"/>
    <property type="match status" value="1"/>
</dbReference>
<keyword evidence="6" id="KW-0460">Magnesium</keyword>
<evidence type="ECO:0000256" key="1">
    <source>
        <dbReference type="ARBA" id="ARBA00022448"/>
    </source>
</evidence>
<dbReference type="Pfam" id="PF02255">
    <property type="entry name" value="PTS_IIA"/>
    <property type="match status" value="1"/>
</dbReference>
<keyword evidence="1" id="KW-0813">Transport</keyword>
<feature type="binding site" evidence="6">
    <location>
        <position position="80"/>
    </location>
    <ligand>
        <name>Mg(2+)</name>
        <dbReference type="ChEBI" id="CHEBI:18420"/>
        <note>ligand shared between all trimeric partners</note>
    </ligand>
</feature>
<reference evidence="9" key="1">
    <citation type="submission" date="2014-07" db="EMBL/GenBank/DDBJ databases">
        <authorList>
            <person name="Monot Marc"/>
        </authorList>
    </citation>
    <scope>NUCLEOTIDE SEQUENCE</scope>
    <source>
        <strain evidence="11">7032989</strain>
        <strain evidence="10">7032994</strain>
    </source>
</reference>
<dbReference type="KEGG" id="pdf:CD630DERM_36470"/>
<evidence type="ECO:0000256" key="4">
    <source>
        <dbReference type="ARBA" id="ARBA00022683"/>
    </source>
</evidence>
<dbReference type="PROSITE" id="PS51095">
    <property type="entry name" value="PTS_EIIA_TYPE_3"/>
    <property type="match status" value="1"/>
</dbReference>
<evidence type="ECO:0000256" key="8">
    <source>
        <dbReference type="SAM" id="Coils"/>
    </source>
</evidence>
<keyword evidence="3 10" id="KW-0808">Transferase</keyword>
<evidence type="ECO:0000256" key="3">
    <source>
        <dbReference type="ARBA" id="ARBA00022679"/>
    </source>
</evidence>
<dbReference type="GO" id="GO:0009401">
    <property type="term" value="P:phosphoenolpyruvate-dependent sugar phosphotransferase system"/>
    <property type="evidence" value="ECO:0007669"/>
    <property type="project" value="UniProtKB-KW"/>
</dbReference>
<dbReference type="EMBL" id="LK932419">
    <property type="protein sequence ID" value="CDS90355.1"/>
    <property type="molecule type" value="Genomic_DNA"/>
</dbReference>
<dbReference type="EMBL" id="CAADAN010000011">
    <property type="protein sequence ID" value="VFD33991.1"/>
    <property type="molecule type" value="Genomic_DNA"/>
</dbReference>
<proteinExistence type="predicted"/>
<keyword evidence="6" id="KW-0479">Metal-binding</keyword>
<dbReference type="EC" id="2.7.1.-" evidence="12"/>
<dbReference type="EMBL" id="LK932773">
    <property type="protein sequence ID" value="CDS93247.1"/>
    <property type="molecule type" value="Genomic_DNA"/>
</dbReference>
<dbReference type="PANTHER" id="PTHR34382:SF7">
    <property type="entry name" value="PTS SYSTEM N,N'-DIACETYLCHITOBIOSE-SPECIFIC EIIA COMPONENT"/>
    <property type="match status" value="1"/>
</dbReference>
<sequence>MDEKIIEISFNIIGYAGEGKGLAFEAIKEAKNGNIEKAKELLKESREVINKAHRYQTELIQNEASGNRTEISVILIHAQDHLMNGMNFQQLAEEIVDLHLKLQDK</sequence>
<evidence type="ECO:0000256" key="6">
    <source>
        <dbReference type="PIRSR" id="PIRSR000699-2"/>
    </source>
</evidence>
<feature type="modified residue" description="Phosphohistidine; by HPr" evidence="7">
    <location>
        <position position="77"/>
    </location>
</feature>
<reference evidence="12 13" key="2">
    <citation type="submission" date="2019-02" db="EMBL/GenBank/DDBJ databases">
        <authorList>
            <consortium name="Pathogen Informatics"/>
        </authorList>
    </citation>
    <scope>NUCLEOTIDE SEQUENCE [LARGE SCALE GENOMIC DNA]</scope>
    <source>
        <strain evidence="13">clo34</strain>
        <strain evidence="12">Clo34</strain>
    </source>
</reference>
<dbReference type="InterPro" id="IPR003188">
    <property type="entry name" value="PTS_IIA_lac/cel"/>
</dbReference>
<keyword evidence="4" id="KW-0598">Phosphotransferase system</keyword>
<dbReference type="GO" id="GO:0046872">
    <property type="term" value="F:metal ion binding"/>
    <property type="evidence" value="ECO:0007669"/>
    <property type="project" value="UniProtKB-KW"/>
</dbReference>
<evidence type="ECO:0000313" key="9">
    <source>
        <dbReference type="EMBL" id="CDS90158.1"/>
    </source>
</evidence>
<dbReference type="CDD" id="cd00215">
    <property type="entry name" value="PTS_IIA_lac"/>
    <property type="match status" value="1"/>
</dbReference>
<feature type="coiled-coil region" evidence="8">
    <location>
        <begin position="28"/>
        <end position="58"/>
    </location>
</feature>
<comment type="cofactor">
    <cofactor evidence="6">
        <name>Mg(2+)</name>
        <dbReference type="ChEBI" id="CHEBI:18420"/>
    </cofactor>
    <text evidence="6">Binds 1 Mg(2+) ion per trimer.</text>
</comment>